<dbReference type="Pfam" id="PF00210">
    <property type="entry name" value="Ferritin"/>
    <property type="match status" value="1"/>
</dbReference>
<keyword evidence="5" id="KW-0560">Oxidoreductase</keyword>
<evidence type="ECO:0000256" key="6">
    <source>
        <dbReference type="SAM" id="SignalP"/>
    </source>
</evidence>
<dbReference type="InterPro" id="IPR009078">
    <property type="entry name" value="Ferritin-like_SF"/>
</dbReference>
<dbReference type="EMBL" id="CAWYQH010000096">
    <property type="protein sequence ID" value="CAK8682820.1"/>
    <property type="molecule type" value="Genomic_DNA"/>
</dbReference>
<dbReference type="Gene3D" id="1.20.1260.10">
    <property type="match status" value="1"/>
</dbReference>
<proteinExistence type="inferred from homology"/>
<organism evidence="8 9">
    <name type="scientific">Clavelina lepadiformis</name>
    <name type="common">Light-bulb sea squirt</name>
    <name type="synonym">Ascidia lepadiformis</name>
    <dbReference type="NCBI Taxonomy" id="159417"/>
    <lineage>
        <taxon>Eukaryota</taxon>
        <taxon>Metazoa</taxon>
        <taxon>Chordata</taxon>
        <taxon>Tunicata</taxon>
        <taxon>Ascidiacea</taxon>
        <taxon>Aplousobranchia</taxon>
        <taxon>Clavelinidae</taxon>
        <taxon>Clavelina</taxon>
    </lineage>
</organism>
<dbReference type="PANTHER" id="PTHR11431">
    <property type="entry name" value="FERRITIN"/>
    <property type="match status" value="1"/>
</dbReference>
<comment type="similarity">
    <text evidence="1 5">Belongs to the ferritin family.</text>
</comment>
<keyword evidence="6" id="KW-0732">Signal</keyword>
<evidence type="ECO:0000256" key="3">
    <source>
        <dbReference type="ARBA" id="ARBA00022723"/>
    </source>
</evidence>
<feature type="chain" id="PRO_5045358386" description="Ferritin" evidence="6">
    <location>
        <begin position="21"/>
        <end position="248"/>
    </location>
</feature>
<keyword evidence="9" id="KW-1185">Reference proteome</keyword>
<accession>A0ABP0FT50</accession>
<comment type="function">
    <text evidence="5">Stores iron in a soluble, non-toxic, readily available form. Important for iron homeostasis. Iron is taken up in the ferrous form and deposited as ferric hydroxides after oxidation.</text>
</comment>
<keyword evidence="4 5" id="KW-0408">Iron</keyword>
<evidence type="ECO:0000313" key="8">
    <source>
        <dbReference type="EMBL" id="CAK8682820.1"/>
    </source>
</evidence>
<feature type="signal peptide" evidence="6">
    <location>
        <begin position="1"/>
        <end position="20"/>
    </location>
</feature>
<comment type="catalytic activity">
    <reaction evidence="5">
        <text>4 Fe(2+) + O2 + 4 H(+) = 4 Fe(3+) + 2 H2O</text>
        <dbReference type="Rhea" id="RHEA:11148"/>
        <dbReference type="ChEBI" id="CHEBI:15377"/>
        <dbReference type="ChEBI" id="CHEBI:15378"/>
        <dbReference type="ChEBI" id="CHEBI:15379"/>
        <dbReference type="ChEBI" id="CHEBI:29033"/>
        <dbReference type="ChEBI" id="CHEBI:29034"/>
        <dbReference type="EC" id="1.16.3.1"/>
    </reaction>
</comment>
<protein>
    <recommendedName>
        <fullName evidence="5">Ferritin</fullName>
        <ecNumber evidence="5">1.16.3.1</ecNumber>
    </recommendedName>
</protein>
<keyword evidence="3 5" id="KW-0479">Metal-binding</keyword>
<evidence type="ECO:0000256" key="5">
    <source>
        <dbReference type="RuleBase" id="RU361145"/>
    </source>
</evidence>
<evidence type="ECO:0000256" key="4">
    <source>
        <dbReference type="ARBA" id="ARBA00023004"/>
    </source>
</evidence>
<dbReference type="InterPro" id="IPR012347">
    <property type="entry name" value="Ferritin-like"/>
</dbReference>
<dbReference type="InterPro" id="IPR008331">
    <property type="entry name" value="Ferritin_DPS_dom"/>
</dbReference>
<sequence>MKVLINCCFLAVCFAPLVMASSNCHSDKLKCYEANVNELINDQIAVELKGQYTYLHLSYLFLQDFLYYPKVSKYFREKADEELGHAEKFMTYQNQRGGTFKIEGITRKTNGKCSKVGSLKQGFACAKELEIEVTKALTKLLADVSNVTPVSNCSGVDITIGNKDLLMGQSILFTANGSTKPLKLHPCSADLQFDKVEYVELAEMIAHDFLGHQLEDTKELANMEATLSKFNPENENLGSFLADKHFDL</sequence>
<feature type="domain" description="Ferritin-like diiron" evidence="7">
    <location>
        <begin position="30"/>
        <end position="231"/>
    </location>
</feature>
<comment type="caution">
    <text evidence="8">The sequence shown here is derived from an EMBL/GenBank/DDBJ whole genome shotgun (WGS) entry which is preliminary data.</text>
</comment>
<reference evidence="8 9" key="1">
    <citation type="submission" date="2024-02" db="EMBL/GenBank/DDBJ databases">
        <authorList>
            <person name="Daric V."/>
            <person name="Darras S."/>
        </authorList>
    </citation>
    <scope>NUCLEOTIDE SEQUENCE [LARGE SCALE GENOMIC DNA]</scope>
</reference>
<dbReference type="PROSITE" id="PS50905">
    <property type="entry name" value="FERRITIN_LIKE"/>
    <property type="match status" value="1"/>
</dbReference>
<dbReference type="PANTHER" id="PTHR11431:SF75">
    <property type="entry name" value="FERRITIN"/>
    <property type="match status" value="1"/>
</dbReference>
<dbReference type="EC" id="1.16.3.1" evidence="5"/>
<dbReference type="Proteomes" id="UP001642483">
    <property type="component" value="Unassembled WGS sequence"/>
</dbReference>
<gene>
    <name evidence="8" type="ORF">CVLEPA_LOCUS13594</name>
</gene>
<name>A0ABP0FT50_CLALP</name>
<dbReference type="InterPro" id="IPR009040">
    <property type="entry name" value="Ferritin-like_diiron"/>
</dbReference>
<evidence type="ECO:0000259" key="7">
    <source>
        <dbReference type="PROSITE" id="PS50905"/>
    </source>
</evidence>
<evidence type="ECO:0000256" key="1">
    <source>
        <dbReference type="ARBA" id="ARBA00007513"/>
    </source>
</evidence>
<evidence type="ECO:0000256" key="2">
    <source>
        <dbReference type="ARBA" id="ARBA00022434"/>
    </source>
</evidence>
<dbReference type="InterPro" id="IPR001519">
    <property type="entry name" value="Ferritin"/>
</dbReference>
<keyword evidence="2 5" id="KW-0409">Iron storage</keyword>
<dbReference type="SUPFAM" id="SSF47240">
    <property type="entry name" value="Ferritin-like"/>
    <property type="match status" value="1"/>
</dbReference>
<evidence type="ECO:0000313" key="9">
    <source>
        <dbReference type="Proteomes" id="UP001642483"/>
    </source>
</evidence>